<protein>
    <submittedName>
        <fullName evidence="2">Uncharacterized protein</fullName>
    </submittedName>
</protein>
<keyword evidence="1" id="KW-0812">Transmembrane</keyword>
<dbReference type="GeneID" id="54763235"/>
<dbReference type="KEGG" id="fpl:Ferp_2491"/>
<name>D3S2A7_FERPA</name>
<dbReference type="eggNOG" id="arCOG10691">
    <property type="taxonomic scope" value="Archaea"/>
</dbReference>
<accession>D3S2A7</accession>
<evidence type="ECO:0000313" key="2">
    <source>
        <dbReference type="EMBL" id="ADC66598.1"/>
    </source>
</evidence>
<dbReference type="EMBL" id="CP001899">
    <property type="protein sequence ID" value="ADC66598.1"/>
    <property type="molecule type" value="Genomic_DNA"/>
</dbReference>
<sequence length="49" mass="5885">MRIDIVIVLLAMLLPFISLKSNDLTAYFYWFAVTALYLLYISIRRWEVE</sequence>
<organism evidence="2 3">
    <name type="scientific">Ferroglobus placidus (strain DSM 10642 / AEDII12DO)</name>
    <dbReference type="NCBI Taxonomy" id="589924"/>
    <lineage>
        <taxon>Archaea</taxon>
        <taxon>Methanobacteriati</taxon>
        <taxon>Methanobacteriota</taxon>
        <taxon>Archaeoglobi</taxon>
        <taxon>Archaeoglobales</taxon>
        <taxon>Archaeoglobaceae</taxon>
        <taxon>Ferroglobus</taxon>
    </lineage>
</organism>
<feature type="transmembrane region" description="Helical" evidence="1">
    <location>
        <begin position="27"/>
        <end position="43"/>
    </location>
</feature>
<dbReference type="HOGENOM" id="CLU_214684_0_0_2"/>
<dbReference type="RefSeq" id="WP_012966931.1">
    <property type="nucleotide sequence ID" value="NC_013849.1"/>
</dbReference>
<dbReference type="OrthoDB" id="380534at2157"/>
<reference evidence="3" key="1">
    <citation type="submission" date="2010-02" db="EMBL/GenBank/DDBJ databases">
        <title>Complete sequence of Ferroglobus placidus DSM 10642.</title>
        <authorList>
            <consortium name="US DOE Joint Genome Institute"/>
            <person name="Lucas S."/>
            <person name="Copeland A."/>
            <person name="Lapidus A."/>
            <person name="Cheng J.-F."/>
            <person name="Bruce D."/>
            <person name="Goodwin L."/>
            <person name="Pitluck S."/>
            <person name="Saunders E."/>
            <person name="Brettin T."/>
            <person name="Detter J.C."/>
            <person name="Han C."/>
            <person name="Tapia R."/>
            <person name="Larimer F."/>
            <person name="Land M."/>
            <person name="Hauser L."/>
            <person name="Kyrpides N."/>
            <person name="Ivanova N."/>
            <person name="Holmes D."/>
            <person name="Lovley D."/>
            <person name="Kyrpides N."/>
            <person name="Anderson I.J."/>
            <person name="Woyke T."/>
        </authorList>
    </citation>
    <scope>NUCLEOTIDE SEQUENCE [LARGE SCALE GENOMIC DNA]</scope>
    <source>
        <strain evidence="3">DSM 10642 / AEDII12DO</strain>
    </source>
</reference>
<feature type="transmembrane region" description="Helical" evidence="1">
    <location>
        <begin position="5"/>
        <end position="21"/>
    </location>
</feature>
<proteinExistence type="predicted"/>
<reference evidence="2 3" key="2">
    <citation type="journal article" date="2011" name="Stand. Genomic Sci.">
        <title>Complete genome sequence of Ferroglobus placidus AEDII12DO.</title>
        <authorList>
            <person name="Anderson I."/>
            <person name="Risso C."/>
            <person name="Holmes D."/>
            <person name="Lucas S."/>
            <person name="Copeland A."/>
            <person name="Lapidus A."/>
            <person name="Cheng J.F."/>
            <person name="Bruce D."/>
            <person name="Goodwin L."/>
            <person name="Pitluck S."/>
            <person name="Saunders E."/>
            <person name="Brettin T."/>
            <person name="Detter J.C."/>
            <person name="Han C."/>
            <person name="Tapia R."/>
            <person name="Larimer F."/>
            <person name="Land M."/>
            <person name="Hauser L."/>
            <person name="Woyke T."/>
            <person name="Lovley D."/>
            <person name="Kyrpides N."/>
            <person name="Ivanova N."/>
        </authorList>
    </citation>
    <scope>NUCLEOTIDE SEQUENCE [LARGE SCALE GENOMIC DNA]</scope>
    <source>
        <strain evidence="3">DSM 10642 / AEDII12DO</strain>
    </source>
</reference>
<gene>
    <name evidence="2" type="ordered locus">Ferp_2491</name>
</gene>
<keyword evidence="3" id="KW-1185">Reference proteome</keyword>
<evidence type="ECO:0000313" key="3">
    <source>
        <dbReference type="Proteomes" id="UP000002613"/>
    </source>
</evidence>
<dbReference type="PaxDb" id="589924-Ferp_2491"/>
<keyword evidence="1" id="KW-0472">Membrane</keyword>
<dbReference type="Proteomes" id="UP000002613">
    <property type="component" value="Chromosome"/>
</dbReference>
<keyword evidence="1" id="KW-1133">Transmembrane helix</keyword>
<evidence type="ECO:0000256" key="1">
    <source>
        <dbReference type="SAM" id="Phobius"/>
    </source>
</evidence>
<dbReference type="AlphaFoldDB" id="D3S2A7"/>